<dbReference type="PROSITE" id="PS51718">
    <property type="entry name" value="G_DYNAMIN_2"/>
    <property type="match status" value="1"/>
</dbReference>
<evidence type="ECO:0000313" key="7">
    <source>
        <dbReference type="RefSeq" id="XP_028968319.1"/>
    </source>
</evidence>
<accession>A0AAJ7SH02</accession>
<evidence type="ECO:0000313" key="6">
    <source>
        <dbReference type="Proteomes" id="UP000694867"/>
    </source>
</evidence>
<gene>
    <name evidence="7" type="primary">LOC100906230</name>
</gene>
<dbReference type="Pfam" id="PF16880">
    <property type="entry name" value="EHD_N"/>
    <property type="match status" value="1"/>
</dbReference>
<feature type="compositionally biased region" description="Basic residues" evidence="3">
    <location>
        <begin position="1088"/>
        <end position="1099"/>
    </location>
</feature>
<dbReference type="Pfam" id="PF00350">
    <property type="entry name" value="Dynamin_N"/>
    <property type="match status" value="1"/>
</dbReference>
<dbReference type="PANTHER" id="PTHR43681:SF1">
    <property type="entry name" value="SARCALUMENIN"/>
    <property type="match status" value="1"/>
</dbReference>
<dbReference type="InterPro" id="IPR031692">
    <property type="entry name" value="EHD_N"/>
</dbReference>
<feature type="compositionally biased region" description="Low complexity" evidence="3">
    <location>
        <begin position="461"/>
        <end position="473"/>
    </location>
</feature>
<feature type="compositionally biased region" description="Low complexity" evidence="3">
    <location>
        <begin position="176"/>
        <end position="194"/>
    </location>
</feature>
<evidence type="ECO:0000256" key="1">
    <source>
        <dbReference type="ARBA" id="ARBA00004184"/>
    </source>
</evidence>
<reference evidence="7" key="1">
    <citation type="submission" date="2025-08" db="UniProtKB">
        <authorList>
            <consortium name="RefSeq"/>
        </authorList>
    </citation>
    <scope>IDENTIFICATION</scope>
</reference>
<dbReference type="KEGG" id="goe:100906230"/>
<feature type="compositionally biased region" description="Acidic residues" evidence="3">
    <location>
        <begin position="474"/>
        <end position="492"/>
    </location>
</feature>
<feature type="compositionally biased region" description="Basic and acidic residues" evidence="3">
    <location>
        <begin position="398"/>
        <end position="409"/>
    </location>
</feature>
<keyword evidence="2 4" id="KW-0472">Membrane</keyword>
<organism evidence="6 7">
    <name type="scientific">Galendromus occidentalis</name>
    <name type="common">western predatory mite</name>
    <dbReference type="NCBI Taxonomy" id="34638"/>
    <lineage>
        <taxon>Eukaryota</taxon>
        <taxon>Metazoa</taxon>
        <taxon>Ecdysozoa</taxon>
        <taxon>Arthropoda</taxon>
        <taxon>Chelicerata</taxon>
        <taxon>Arachnida</taxon>
        <taxon>Acari</taxon>
        <taxon>Parasitiformes</taxon>
        <taxon>Mesostigmata</taxon>
        <taxon>Gamasina</taxon>
        <taxon>Phytoseioidea</taxon>
        <taxon>Phytoseiidae</taxon>
        <taxon>Typhlodrominae</taxon>
        <taxon>Galendromus</taxon>
    </lineage>
</organism>
<feature type="compositionally biased region" description="Basic and acidic residues" evidence="3">
    <location>
        <begin position="129"/>
        <end position="138"/>
    </location>
</feature>
<feature type="compositionally biased region" description="Basic and acidic residues" evidence="3">
    <location>
        <begin position="146"/>
        <end position="175"/>
    </location>
</feature>
<feature type="compositionally biased region" description="Acidic residues" evidence="3">
    <location>
        <begin position="410"/>
        <end position="447"/>
    </location>
</feature>
<dbReference type="InterPro" id="IPR045063">
    <property type="entry name" value="Dynamin_N"/>
</dbReference>
<feature type="domain" description="Dynamin-type G" evidence="5">
    <location>
        <begin position="710"/>
        <end position="969"/>
    </location>
</feature>
<name>A0AAJ7SH02_9ACAR</name>
<keyword evidence="4" id="KW-1133">Transmembrane helix</keyword>
<feature type="transmembrane region" description="Helical" evidence="4">
    <location>
        <begin position="21"/>
        <end position="43"/>
    </location>
</feature>
<dbReference type="InterPro" id="IPR051943">
    <property type="entry name" value="TRAFAC_Dynamin-like_GTPase"/>
</dbReference>
<dbReference type="InterPro" id="IPR027417">
    <property type="entry name" value="P-loop_NTPase"/>
</dbReference>
<evidence type="ECO:0000256" key="3">
    <source>
        <dbReference type="SAM" id="MobiDB-lite"/>
    </source>
</evidence>
<protein>
    <submittedName>
        <fullName evidence="7">Sarcalumenin</fullName>
    </submittedName>
</protein>
<dbReference type="PANTHER" id="PTHR43681">
    <property type="entry name" value="TRANSMEMBRANE GTPASE FZO"/>
    <property type="match status" value="1"/>
</dbReference>
<feature type="region of interest" description="Disordered" evidence="3">
    <location>
        <begin position="1070"/>
        <end position="1099"/>
    </location>
</feature>
<dbReference type="InterPro" id="IPR030381">
    <property type="entry name" value="G_DYNAMIN_dom"/>
</dbReference>
<feature type="compositionally biased region" description="Acidic residues" evidence="3">
    <location>
        <begin position="212"/>
        <end position="256"/>
    </location>
</feature>
<feature type="compositionally biased region" description="Acidic residues" evidence="3">
    <location>
        <begin position="532"/>
        <end position="618"/>
    </location>
</feature>
<dbReference type="GO" id="GO:0012505">
    <property type="term" value="C:endomembrane system"/>
    <property type="evidence" value="ECO:0007669"/>
    <property type="project" value="UniProtKB-SubCell"/>
</dbReference>
<dbReference type="GO" id="GO:0005525">
    <property type="term" value="F:GTP binding"/>
    <property type="evidence" value="ECO:0007669"/>
    <property type="project" value="InterPro"/>
</dbReference>
<feature type="compositionally biased region" description="Basic and acidic residues" evidence="3">
    <location>
        <begin position="1070"/>
        <end position="1080"/>
    </location>
</feature>
<keyword evidence="4" id="KW-0812">Transmembrane</keyword>
<evidence type="ECO:0000259" key="5">
    <source>
        <dbReference type="PROSITE" id="PS51718"/>
    </source>
</evidence>
<evidence type="ECO:0000256" key="4">
    <source>
        <dbReference type="SAM" id="Phobius"/>
    </source>
</evidence>
<dbReference type="Proteomes" id="UP000694867">
    <property type="component" value="Unplaced"/>
</dbReference>
<sequence length="1099" mass="120456">MSSRRRSSLVAVHADKGKQEGSVPLSGILILLMVVAGIAAVWINEFTISAEDLGPTTLYRTGKARKAGGRKLHQFLCVGATSLRDCECDKVVSDALHDYVEKHTIRDDDSEEEIRAKKPKGTKITKTPKVPEPKKSAFDDPVPVVKKVEKREIREEPPKIDKEPPVAKRPAKEANKQAAPQPAAPTKPSKASVPAPVPPRVVQKKAPKPEIVESEEEESDSGIEDSAEELADSEEDDGTTEDQSEEEDETAEDESGEAAGSDEGSKESGGDDETSEEDSAHATLEVASTEEEDSVGSAAASEESTEEDDADLIETFAEDSSDEASEEPDDYDDQDDDTSVEESAEEDDSGIPGEESESGEAGEISESIDESKEDASDETGEVSAEASPGGLGVEESDEKSTEEPEGSDRESDEDVTDEDSEEDSEGASQEAESEEESASEDTSAESSEEGKNSDEDESGEGEYTTESSGTEEASAVDDDSDASDESGSDASEEDKSAEVGDEDTGVSVEENGSEEDDESEEGDSSGEASSEATEEDEEDESSEEDASSEEEDSEEESEEQDSGIEGSDEEASEEEGSEETEDESEEASEESEQDETAEESEESEPDESAESSEEEQEPEPVVITKPKKGSKQPKEAPIPKVVLDGVRDRSHIAEALGFSKIGTQDDVKEEKLIQQILKDIKKAATDSIKPLEKDFKFSDISQRVLGDAEIFNKPMALFLGPWSSGKSTAINYLLGTHGTRAALKTGPQPTDSFFTVLHHNEEGIVRESGLQMAGDSSFSGVNKFGSAFLSHFRGIGLNHPLLKKVMIVDTPGIIDGRRFKDFPLHDVFQWFIDRADAIYVMFDPSKLEIGLDMKTLLDQLRGREEQTRFLLNKGDLVEASDVMRVTGQLLWNVAPLFGSSDAPIIYTVSMISRPYLPGSPMEYFQDQEEEFLRHLREVMEERVENTITYARRHAVRVRNHAKLVDCYLEAYYKNKGMFGNKKKVAEQIIKDPAKYSIFDTISQSKNISKYDLLEPEDYAAFFKLNPLPEFSRLKDLCGYVKGCPIDKLDRVIAYNLPQLLKKYQEKSSVFHDSEEDKDQSRAQVKVPTKSKSKGKSKSR</sequence>
<keyword evidence="6" id="KW-1185">Reference proteome</keyword>
<feature type="compositionally biased region" description="Acidic residues" evidence="3">
    <location>
        <begin position="511"/>
        <end position="524"/>
    </location>
</feature>
<dbReference type="Gene3D" id="3.40.50.300">
    <property type="entry name" value="P-loop containing nucleotide triphosphate hydrolases"/>
    <property type="match status" value="1"/>
</dbReference>
<evidence type="ECO:0000256" key="2">
    <source>
        <dbReference type="ARBA" id="ARBA00023136"/>
    </source>
</evidence>
<dbReference type="RefSeq" id="XP_028968319.1">
    <property type="nucleotide sequence ID" value="XM_029112486.1"/>
</dbReference>
<dbReference type="Gene3D" id="1.10.268.20">
    <property type="match status" value="1"/>
</dbReference>
<feature type="region of interest" description="Disordered" evidence="3">
    <location>
        <begin position="105"/>
        <end position="638"/>
    </location>
</feature>
<dbReference type="SUPFAM" id="SSF52540">
    <property type="entry name" value="P-loop containing nucleoside triphosphate hydrolases"/>
    <property type="match status" value="1"/>
</dbReference>
<proteinExistence type="predicted"/>
<feature type="compositionally biased region" description="Acidic residues" evidence="3">
    <location>
        <begin position="303"/>
        <end position="360"/>
    </location>
</feature>
<comment type="subcellular location">
    <subcellularLocation>
        <location evidence="1">Endomembrane system</location>
        <topology evidence="1">Peripheral membrane protein</topology>
    </subcellularLocation>
</comment>
<dbReference type="GeneID" id="100906230"/>
<dbReference type="AlphaFoldDB" id="A0AAJ7SH02"/>